<dbReference type="EMBL" id="OZ023709">
    <property type="protein sequence ID" value="CAK9881507.1"/>
    <property type="molecule type" value="Genomic_DNA"/>
</dbReference>
<organism evidence="2 3">
    <name type="scientific">Sphagnum jensenii</name>
    <dbReference type="NCBI Taxonomy" id="128206"/>
    <lineage>
        <taxon>Eukaryota</taxon>
        <taxon>Viridiplantae</taxon>
        <taxon>Streptophyta</taxon>
        <taxon>Embryophyta</taxon>
        <taxon>Bryophyta</taxon>
        <taxon>Sphagnophytina</taxon>
        <taxon>Sphagnopsida</taxon>
        <taxon>Sphagnales</taxon>
        <taxon>Sphagnaceae</taxon>
        <taxon>Sphagnum</taxon>
    </lineage>
</organism>
<evidence type="ECO:0000313" key="2">
    <source>
        <dbReference type="EMBL" id="CAK9881507.1"/>
    </source>
</evidence>
<evidence type="ECO:0008006" key="4">
    <source>
        <dbReference type="Google" id="ProtNLM"/>
    </source>
</evidence>
<accession>A0ABP1BYF3</accession>
<keyword evidence="1" id="KW-0732">Signal</keyword>
<keyword evidence="3" id="KW-1185">Reference proteome</keyword>
<feature type="chain" id="PRO_5045351866" description="Secreted protein" evidence="1">
    <location>
        <begin position="19"/>
        <end position="72"/>
    </location>
</feature>
<gene>
    <name evidence="2" type="ORF">CSSPJE1EN2_LOCUS22863</name>
</gene>
<reference evidence="2" key="1">
    <citation type="submission" date="2024-03" db="EMBL/GenBank/DDBJ databases">
        <authorList>
            <consortium name="ELIXIR-Norway"/>
            <consortium name="Elixir Norway"/>
        </authorList>
    </citation>
    <scope>NUCLEOTIDE SEQUENCE</scope>
</reference>
<sequence length="72" mass="8014">MLLCFARALFVATTVKLALLLASTPISSVCQNRERLLISIEAWKKGTVLVGVERRLQKFHEQQFVAQLLASG</sequence>
<evidence type="ECO:0000256" key="1">
    <source>
        <dbReference type="SAM" id="SignalP"/>
    </source>
</evidence>
<feature type="signal peptide" evidence="1">
    <location>
        <begin position="1"/>
        <end position="18"/>
    </location>
</feature>
<protein>
    <recommendedName>
        <fullName evidence="4">Secreted protein</fullName>
    </recommendedName>
</protein>
<name>A0ABP1BYF3_9BRYO</name>
<dbReference type="Proteomes" id="UP001497522">
    <property type="component" value="Chromosome 8"/>
</dbReference>
<proteinExistence type="predicted"/>
<evidence type="ECO:0000313" key="3">
    <source>
        <dbReference type="Proteomes" id="UP001497522"/>
    </source>
</evidence>